<keyword evidence="1" id="KW-0378">Hydrolase</keyword>
<gene>
    <name evidence="1" type="ORF">GCM10010124_10910</name>
</gene>
<evidence type="ECO:0000313" key="2">
    <source>
        <dbReference type="Proteomes" id="UP000662200"/>
    </source>
</evidence>
<reference evidence="1" key="1">
    <citation type="journal article" date="2014" name="Int. J. Syst. Evol. Microbiol.">
        <title>Complete genome sequence of Corynebacterium casei LMG S-19264T (=DSM 44701T), isolated from a smear-ripened cheese.</title>
        <authorList>
            <consortium name="US DOE Joint Genome Institute (JGI-PGF)"/>
            <person name="Walter F."/>
            <person name="Albersmeier A."/>
            <person name="Kalinowski J."/>
            <person name="Ruckert C."/>
        </authorList>
    </citation>
    <scope>NUCLEOTIDE SEQUENCE</scope>
    <source>
        <strain evidence="1">JCM 3091</strain>
    </source>
</reference>
<dbReference type="SFLD" id="SFLDG01129">
    <property type="entry name" value="C1.5:_HAD__Beta-PGM__Phosphata"/>
    <property type="match status" value="1"/>
</dbReference>
<dbReference type="Gene3D" id="3.40.50.1000">
    <property type="entry name" value="HAD superfamily/HAD-like"/>
    <property type="match status" value="1"/>
</dbReference>
<accession>A0A8J3FH77</accession>
<proteinExistence type="predicted"/>
<protein>
    <submittedName>
        <fullName evidence="1">Hydrolase</fullName>
    </submittedName>
</protein>
<dbReference type="GO" id="GO:0006281">
    <property type="term" value="P:DNA repair"/>
    <property type="evidence" value="ECO:0007669"/>
    <property type="project" value="TreeGrafter"/>
</dbReference>
<dbReference type="Pfam" id="PF12710">
    <property type="entry name" value="HAD"/>
    <property type="match status" value="1"/>
</dbReference>
<dbReference type="InterPro" id="IPR036412">
    <property type="entry name" value="HAD-like_sf"/>
</dbReference>
<dbReference type="GO" id="GO:0005829">
    <property type="term" value="C:cytosol"/>
    <property type="evidence" value="ECO:0007669"/>
    <property type="project" value="TreeGrafter"/>
</dbReference>
<name>A0A8J3FH77_9ACTN</name>
<organism evidence="1 2">
    <name type="scientific">Pilimelia terevasa</name>
    <dbReference type="NCBI Taxonomy" id="53372"/>
    <lineage>
        <taxon>Bacteria</taxon>
        <taxon>Bacillati</taxon>
        <taxon>Actinomycetota</taxon>
        <taxon>Actinomycetes</taxon>
        <taxon>Micromonosporales</taxon>
        <taxon>Micromonosporaceae</taxon>
        <taxon>Pilimelia</taxon>
    </lineage>
</organism>
<dbReference type="PANTHER" id="PTHR43434:SF24">
    <property type="entry name" value="HYDROLASE-RELATED"/>
    <property type="match status" value="1"/>
</dbReference>
<reference evidence="1" key="2">
    <citation type="submission" date="2020-09" db="EMBL/GenBank/DDBJ databases">
        <authorList>
            <person name="Sun Q."/>
            <person name="Ohkuma M."/>
        </authorList>
    </citation>
    <scope>NUCLEOTIDE SEQUENCE</scope>
    <source>
        <strain evidence="1">JCM 3091</strain>
    </source>
</reference>
<dbReference type="SFLD" id="SFLDS00003">
    <property type="entry name" value="Haloacid_Dehalogenase"/>
    <property type="match status" value="1"/>
</dbReference>
<evidence type="ECO:0000313" key="1">
    <source>
        <dbReference type="EMBL" id="GGK20129.1"/>
    </source>
</evidence>
<dbReference type="InterPro" id="IPR023198">
    <property type="entry name" value="PGP-like_dom2"/>
</dbReference>
<dbReference type="SUPFAM" id="SSF56784">
    <property type="entry name" value="HAD-like"/>
    <property type="match status" value="1"/>
</dbReference>
<dbReference type="InterPro" id="IPR023214">
    <property type="entry name" value="HAD_sf"/>
</dbReference>
<dbReference type="Gene3D" id="1.10.150.240">
    <property type="entry name" value="Putative phosphatase, domain 2"/>
    <property type="match status" value="1"/>
</dbReference>
<dbReference type="InterPro" id="IPR050155">
    <property type="entry name" value="HAD-like_hydrolase_sf"/>
</dbReference>
<dbReference type="Proteomes" id="UP000662200">
    <property type="component" value="Unassembled WGS sequence"/>
</dbReference>
<dbReference type="EMBL" id="BMQC01000003">
    <property type="protein sequence ID" value="GGK20129.1"/>
    <property type="molecule type" value="Genomic_DNA"/>
</dbReference>
<sequence>MVLPRYLRPGWPGARRLARVAGVAAVVGFDLDLTLVDSRPGIAAVWRRLAAETGVAIDVALVCGRLGPPLADEMAAWFPADEVPAAVDRYRALYPHHAVDISPAMPGAAEALAAVRGAGGRVVVVTAKRAGLAALHLAHLGLAADAVVGDRFGPGKTAAIRAQGVEVYVGDHPADMASARAAGVPGVGVTTGSHDAAALTGAGAAAVLDGLGALPAWLARG</sequence>
<keyword evidence="2" id="KW-1185">Reference proteome</keyword>
<dbReference type="AlphaFoldDB" id="A0A8J3FH77"/>
<comment type="caution">
    <text evidence="1">The sequence shown here is derived from an EMBL/GenBank/DDBJ whole genome shotgun (WGS) entry which is preliminary data.</text>
</comment>
<dbReference type="PANTHER" id="PTHR43434">
    <property type="entry name" value="PHOSPHOGLYCOLATE PHOSPHATASE"/>
    <property type="match status" value="1"/>
</dbReference>
<dbReference type="GO" id="GO:0008967">
    <property type="term" value="F:phosphoglycolate phosphatase activity"/>
    <property type="evidence" value="ECO:0007669"/>
    <property type="project" value="TreeGrafter"/>
</dbReference>